<keyword evidence="5" id="KW-0560">Oxidoreductase</keyword>
<evidence type="ECO:0000313" key="6">
    <source>
        <dbReference type="Proteomes" id="UP001170717"/>
    </source>
</evidence>
<feature type="region of interest" description="Disordered" evidence="4">
    <location>
        <begin position="34"/>
        <end position="126"/>
    </location>
</feature>
<accession>A0AAW7YY56</accession>
<evidence type="ECO:0000313" key="5">
    <source>
        <dbReference type="EMBL" id="MDO6577116.1"/>
    </source>
</evidence>
<dbReference type="GO" id="GO:0006979">
    <property type="term" value="P:response to oxidative stress"/>
    <property type="evidence" value="ECO:0007669"/>
    <property type="project" value="InterPro"/>
</dbReference>
<proteinExistence type="predicted"/>
<keyword evidence="5" id="KW-0575">Peroxidase</keyword>
<evidence type="ECO:0000256" key="4">
    <source>
        <dbReference type="SAM" id="MobiDB-lite"/>
    </source>
</evidence>
<reference evidence="5" key="1">
    <citation type="submission" date="2023-07" db="EMBL/GenBank/DDBJ databases">
        <title>Genome content predicts the carbon catabolic preferences of heterotrophic bacteria.</title>
        <authorList>
            <person name="Gralka M."/>
        </authorList>
    </citation>
    <scope>NUCLEOTIDE SEQUENCE</scope>
    <source>
        <strain evidence="5">F2M12</strain>
    </source>
</reference>
<dbReference type="PROSITE" id="PS51257">
    <property type="entry name" value="PROKAR_LIPOPROTEIN"/>
    <property type="match status" value="1"/>
</dbReference>
<sequence length="621" mass="69146">MKKLAFLAVTLSSLYGCGSDNNDDEQTTNATLTFPDVDTISDANNDANSDGNDGIDNDENTDNNRNNTDNNQRGRSAQGIDEDVDQQRRNSRDREGRDDFVFNTQGGREIRSYDGSSNNQDNPDWGATFSHLQRIAPAFYTDGVSEMAGSAQKSAREISNLLVMQAEGESIPNTYNTSDYLWQWGQFIDHDISLTDGSTLEAEHIIVPSGDVFFDPSGTGSVTISFNRAIYDPDTGTSTNNVREQENEITSWIDGSMIYGSDTERNEELREGDQSPFLATSDNNLLPRNPNGLPNANGFVSDPSMLFLGGDVRVNEQAILTAMHTVWVREHNRIAAILQAQQPQADVEDIYEQTRRLVIAKLQIITYDEYLPALLGENTMPDYQGYDDDVNPTTYNEFSTAAYRLGHSEVSNNILRLDADNNPIDEGSLALRDAFFTGVGLYVEEDDIDSVLRGLAKQRHQAIDIKVVNGLRNFLFGRPGSGGFDLISLNIQRGRDHGLASYNDVREAMGFERAEFFSDITSNTTLQTALSNAYNSVDDVELWIGGLSEDPQTETGSQLGELFTAINVKQFDELREGDRFWYQRYLSDDELELVEGTTLAEVIRANTNIGNELQSEVFYVE</sequence>
<keyword evidence="2" id="KW-0964">Secreted</keyword>
<feature type="compositionally biased region" description="Basic and acidic residues" evidence="4">
    <location>
        <begin position="263"/>
        <end position="273"/>
    </location>
</feature>
<dbReference type="PROSITE" id="PS50292">
    <property type="entry name" value="PEROXIDASE_3"/>
    <property type="match status" value="1"/>
</dbReference>
<dbReference type="PANTHER" id="PTHR11475:SF4">
    <property type="entry name" value="CHORION PEROXIDASE"/>
    <property type="match status" value="1"/>
</dbReference>
<dbReference type="GO" id="GO:0020037">
    <property type="term" value="F:heme binding"/>
    <property type="evidence" value="ECO:0007669"/>
    <property type="project" value="InterPro"/>
</dbReference>
<dbReference type="RefSeq" id="WP_061997685.1">
    <property type="nucleotide sequence ID" value="NZ_JAUOQA010000007.1"/>
</dbReference>
<dbReference type="Pfam" id="PF03098">
    <property type="entry name" value="An_peroxidase"/>
    <property type="match status" value="1"/>
</dbReference>
<protein>
    <submittedName>
        <fullName evidence="5">Peroxidase family protein</fullName>
    </submittedName>
</protein>
<comment type="subcellular location">
    <subcellularLocation>
        <location evidence="1">Secreted</location>
    </subcellularLocation>
</comment>
<dbReference type="EMBL" id="JAUOQI010000004">
    <property type="protein sequence ID" value="MDO6577116.1"/>
    <property type="molecule type" value="Genomic_DNA"/>
</dbReference>
<feature type="region of interest" description="Disordered" evidence="4">
    <location>
        <begin position="263"/>
        <end position="290"/>
    </location>
</feature>
<comment type="caution">
    <text evidence="5">The sequence shown here is derived from an EMBL/GenBank/DDBJ whole genome shotgun (WGS) entry which is preliminary data.</text>
</comment>
<dbReference type="GO" id="GO:0005576">
    <property type="term" value="C:extracellular region"/>
    <property type="evidence" value="ECO:0007669"/>
    <property type="project" value="UniProtKB-SubCell"/>
</dbReference>
<dbReference type="PANTHER" id="PTHR11475">
    <property type="entry name" value="OXIDASE/PEROXIDASE"/>
    <property type="match status" value="1"/>
</dbReference>
<dbReference type="InterPro" id="IPR019791">
    <property type="entry name" value="Haem_peroxidase_animal"/>
</dbReference>
<dbReference type="PRINTS" id="PR00457">
    <property type="entry name" value="ANPEROXIDASE"/>
</dbReference>
<dbReference type="InterPro" id="IPR010255">
    <property type="entry name" value="Haem_peroxidase_sf"/>
</dbReference>
<feature type="compositionally biased region" description="Basic and acidic residues" evidence="4">
    <location>
        <begin position="85"/>
        <end position="100"/>
    </location>
</feature>
<dbReference type="Proteomes" id="UP001170717">
    <property type="component" value="Unassembled WGS sequence"/>
</dbReference>
<evidence type="ECO:0000256" key="1">
    <source>
        <dbReference type="ARBA" id="ARBA00004613"/>
    </source>
</evidence>
<organism evidence="5 6">
    <name type="scientific">Alteromonas stellipolaris</name>
    <dbReference type="NCBI Taxonomy" id="233316"/>
    <lineage>
        <taxon>Bacteria</taxon>
        <taxon>Pseudomonadati</taxon>
        <taxon>Pseudomonadota</taxon>
        <taxon>Gammaproteobacteria</taxon>
        <taxon>Alteromonadales</taxon>
        <taxon>Alteromonadaceae</taxon>
        <taxon>Alteromonas/Salinimonas group</taxon>
        <taxon>Alteromonas</taxon>
    </lineage>
</organism>
<evidence type="ECO:0000256" key="3">
    <source>
        <dbReference type="ARBA" id="ARBA00023180"/>
    </source>
</evidence>
<name>A0AAW7YY56_9ALTE</name>
<dbReference type="GO" id="GO:0004601">
    <property type="term" value="F:peroxidase activity"/>
    <property type="evidence" value="ECO:0007669"/>
    <property type="project" value="UniProtKB-KW"/>
</dbReference>
<evidence type="ECO:0000256" key="2">
    <source>
        <dbReference type="ARBA" id="ARBA00022525"/>
    </source>
</evidence>
<dbReference type="InterPro" id="IPR037120">
    <property type="entry name" value="Haem_peroxidase_sf_animal"/>
</dbReference>
<dbReference type="CDD" id="cd09822">
    <property type="entry name" value="peroxinectin_like_bacterial"/>
    <property type="match status" value="1"/>
</dbReference>
<feature type="compositionally biased region" description="Low complexity" evidence="4">
    <location>
        <begin position="38"/>
        <end position="52"/>
    </location>
</feature>
<dbReference type="Gene3D" id="1.10.640.10">
    <property type="entry name" value="Haem peroxidase domain superfamily, animal type"/>
    <property type="match status" value="1"/>
</dbReference>
<gene>
    <name evidence="5" type="ORF">Q4527_06915</name>
</gene>
<keyword evidence="3" id="KW-0325">Glycoprotein</keyword>
<dbReference type="SUPFAM" id="SSF48113">
    <property type="entry name" value="Heme-dependent peroxidases"/>
    <property type="match status" value="1"/>
</dbReference>
<dbReference type="AlphaFoldDB" id="A0AAW7YY56"/>